<feature type="compositionally biased region" description="Basic and acidic residues" evidence="1">
    <location>
        <begin position="558"/>
        <end position="568"/>
    </location>
</feature>
<feature type="compositionally biased region" description="Polar residues" evidence="1">
    <location>
        <begin position="303"/>
        <end position="323"/>
    </location>
</feature>
<evidence type="ECO:0000313" key="3">
    <source>
        <dbReference type="Proteomes" id="UP000626109"/>
    </source>
</evidence>
<proteinExistence type="predicted"/>
<feature type="compositionally biased region" description="Basic and acidic residues" evidence="1">
    <location>
        <begin position="592"/>
        <end position="606"/>
    </location>
</feature>
<dbReference type="EMBL" id="CAJNNW010026631">
    <property type="protein sequence ID" value="CAE8686724.1"/>
    <property type="molecule type" value="Genomic_DNA"/>
</dbReference>
<sequence length="811" mass="87148">TECFFLAVPSHQWAVWFYVPGRWRAASSQAFGPMAMPTDVRTMSPQETSQWCNSLALCGVKGRILRDLQETIIKNQIDGLFFDRMLRTNTLTDLGIEELNARMSLAIRRSWTTDFNCVSFIDYAASQAHFQSRVSEEDPRRQQRRGPGGQDAASEEDPRRQRRGPGQDFQNFQPDVHQAPPQDFRYGRGNAAPSQLGGADRTVAAGARPKVSARDRGWAPPVELGHASSPFGEGLGPPPPMGSPGAAGGGRGENFALGSRRDRREDPPYMNSMDQMAPPYAGDSHGGYDAQAYGGRPAAVLQDSFNGNDARGSQGNLFGQRRQQFSHDEGPPQQQQPRWAQARGPPAVPDVPFRGSHGGRDGGYPDQGSYADRGGYPNQGGYSDRGGGYQDRGYPDQGRPDQGYDHGYPDQGQMDMRDSMQDRQMPRGPGGGGGGQQPQQRRQAGGGKAGGFPGEAFGEASIDHFRNGASRAAPHGSSPGDLWGGQGPDNASRPYGEAPSMPRGAPLSMPGRMQQDTQADAYAEDYDEPRRAENNSKGRRDPNAGSSAFSGMSLEDSLVPKRTERAVDRPPPAVEENDFFGRGNQMQAGRDVQPEPGRRQEDHFEEMSQPARRQQRDLFEDEGLRPGAEMDEVHSEPQGKPLHAAVRPPPRSRRPAPPAADDGWGGQSLGDALAPKGGMASASPGGGGSSGSGAPGGSKSSAAAAAANGPDPGKTPDWIITWVRSLPDAFVPEKAREELAHIIEEQGLDGKMFSAYVHQVPPEVCAPKNAMKLKAAWGNVLKEAEAKEASLSNHASQNARGPVQKAIALVI</sequence>
<feature type="compositionally biased region" description="Low complexity" evidence="1">
    <location>
        <begin position="697"/>
        <end position="712"/>
    </location>
</feature>
<gene>
    <name evidence="2" type="ORF">PGLA2088_LOCUS25119</name>
</gene>
<feature type="compositionally biased region" description="Gly residues" evidence="1">
    <location>
        <begin position="684"/>
        <end position="696"/>
    </location>
</feature>
<feature type="compositionally biased region" description="Basic and acidic residues" evidence="1">
    <location>
        <begin position="415"/>
        <end position="425"/>
    </location>
</feature>
<feature type="compositionally biased region" description="Basic and acidic residues" evidence="1">
    <location>
        <begin position="398"/>
        <end position="408"/>
    </location>
</feature>
<feature type="compositionally biased region" description="Basic and acidic residues" evidence="1">
    <location>
        <begin position="528"/>
        <end position="542"/>
    </location>
</feature>
<evidence type="ECO:0000256" key="1">
    <source>
        <dbReference type="SAM" id="MobiDB-lite"/>
    </source>
</evidence>
<feature type="non-terminal residue" evidence="2">
    <location>
        <position position="811"/>
    </location>
</feature>
<comment type="caution">
    <text evidence="2">The sequence shown here is derived from an EMBL/GenBank/DDBJ whole genome shotgun (WGS) entry which is preliminary data.</text>
</comment>
<name>A0A813JZR7_POLGL</name>
<feature type="region of interest" description="Disordered" evidence="1">
    <location>
        <begin position="131"/>
        <end position="714"/>
    </location>
</feature>
<reference evidence="2" key="1">
    <citation type="submission" date="2021-02" db="EMBL/GenBank/DDBJ databases">
        <authorList>
            <person name="Dougan E. K."/>
            <person name="Rhodes N."/>
            <person name="Thang M."/>
            <person name="Chan C."/>
        </authorList>
    </citation>
    <scope>NUCLEOTIDE SEQUENCE</scope>
</reference>
<organism evidence="2 3">
    <name type="scientific">Polarella glacialis</name>
    <name type="common">Dinoflagellate</name>
    <dbReference type="NCBI Taxonomy" id="89957"/>
    <lineage>
        <taxon>Eukaryota</taxon>
        <taxon>Sar</taxon>
        <taxon>Alveolata</taxon>
        <taxon>Dinophyceae</taxon>
        <taxon>Suessiales</taxon>
        <taxon>Suessiaceae</taxon>
        <taxon>Polarella</taxon>
    </lineage>
</organism>
<dbReference type="AlphaFoldDB" id="A0A813JZR7"/>
<evidence type="ECO:0000313" key="2">
    <source>
        <dbReference type="EMBL" id="CAE8686724.1"/>
    </source>
</evidence>
<dbReference type="Proteomes" id="UP000626109">
    <property type="component" value="Unassembled WGS sequence"/>
</dbReference>
<feature type="compositionally biased region" description="Low complexity" evidence="1">
    <location>
        <begin position="331"/>
        <end position="345"/>
    </location>
</feature>
<accession>A0A813JZR7</accession>
<feature type="compositionally biased region" description="Low complexity" evidence="1">
    <location>
        <begin position="674"/>
        <end position="683"/>
    </location>
</feature>
<feature type="compositionally biased region" description="Basic and acidic residues" evidence="1">
    <location>
        <begin position="614"/>
        <end position="624"/>
    </location>
</feature>
<protein>
    <submittedName>
        <fullName evidence="2">Uncharacterized protein</fullName>
    </submittedName>
</protein>
<feature type="compositionally biased region" description="Gly residues" evidence="1">
    <location>
        <begin position="444"/>
        <end position="453"/>
    </location>
</feature>